<dbReference type="SUPFAM" id="SSF47090">
    <property type="entry name" value="PGBD-like"/>
    <property type="match status" value="1"/>
</dbReference>
<keyword evidence="3" id="KW-1185">Reference proteome</keyword>
<evidence type="ECO:0000313" key="2">
    <source>
        <dbReference type="EMBL" id="ABQ27629.1"/>
    </source>
</evidence>
<dbReference type="HOGENOM" id="CLU_033064_0_0_7"/>
<dbReference type="Proteomes" id="UP000006695">
    <property type="component" value="Chromosome"/>
</dbReference>
<name>A5G761_GEOUR</name>
<dbReference type="RefSeq" id="WP_011940290.1">
    <property type="nucleotide sequence ID" value="NC_009483.1"/>
</dbReference>
<evidence type="ECO:0000313" key="3">
    <source>
        <dbReference type="Proteomes" id="UP000006695"/>
    </source>
</evidence>
<dbReference type="OrthoDB" id="9808544at2"/>
<protein>
    <submittedName>
        <fullName evidence="2">Peptidoglycan-binding domain 1 protein</fullName>
    </submittedName>
</protein>
<proteinExistence type="predicted"/>
<gene>
    <name evidence="2" type="ordered locus">Gura_3473</name>
</gene>
<dbReference type="EMBL" id="CP000698">
    <property type="protein sequence ID" value="ABQ27629.1"/>
    <property type="molecule type" value="Genomic_DNA"/>
</dbReference>
<accession>A5G761</accession>
<dbReference type="AlphaFoldDB" id="A5G761"/>
<organism evidence="2 3">
    <name type="scientific">Geotalea uraniireducens (strain Rf4)</name>
    <name type="common">Geobacter uraniireducens</name>
    <dbReference type="NCBI Taxonomy" id="351605"/>
    <lineage>
        <taxon>Bacteria</taxon>
        <taxon>Pseudomonadati</taxon>
        <taxon>Thermodesulfobacteriota</taxon>
        <taxon>Desulfuromonadia</taxon>
        <taxon>Geobacterales</taxon>
        <taxon>Geobacteraceae</taxon>
        <taxon>Geotalea</taxon>
    </lineage>
</organism>
<dbReference type="Pfam" id="PF01471">
    <property type="entry name" value="PG_binding_1"/>
    <property type="match status" value="1"/>
</dbReference>
<sequence length="580" mass="61289">MAKKQTIVLSGVLVFAAVATVGGWVASTRIQSPAEMAARAAPPVASPILVPVEKRVLSSNVVTRGTARFGLPQPISIVPSALKKDAGLIATLPLPNTQFREGDVMLTASGRPLFILQGKLPAYRDLVPGISGDDVRQLQQGLKRLGYHPGPIDGIYTHQTSIAVAKWYKSKGREPFGSTPDQLASVSTLELAWTDAKKSELTAVAAAAAAVPAVETARASAERNNKAAAAELAAKMADQRRFTVNPITGTPLGVETARATADEKNKAAAAELEARIAERALIALDPRQPATARKAADAKLEVARAVLRSSQLEGKMAVQAAERDDKLAAEQFKLAEAAVKSVRLEGEMAVRSAVDALKIAEFDAKIARDRTNRLAADLAKAERKLGVQVPVDEIVFIPELPVRVKEVTARVGDPAKGTVLSVTDNKLAIDASLPFDAAPLVKPGMPVAIDEQALGVKAKGVVERVADTPGTFGADGYHIYFEVRVIETSTPQMEGISVRLTIPVKSTGGAVTVVPISALSLASDGKSRVQVKNKGTLEYLVVQPGLSADGYVEVTPVDRTLEPGRLVVVGYENPEKRTPP</sequence>
<dbReference type="Gene3D" id="2.40.420.20">
    <property type="match status" value="1"/>
</dbReference>
<dbReference type="InterPro" id="IPR036365">
    <property type="entry name" value="PGBD-like_sf"/>
</dbReference>
<dbReference type="InterPro" id="IPR002477">
    <property type="entry name" value="Peptidoglycan-bd-like"/>
</dbReference>
<dbReference type="Gene3D" id="1.10.101.10">
    <property type="entry name" value="PGBD-like superfamily/PGBD"/>
    <property type="match status" value="1"/>
</dbReference>
<dbReference type="STRING" id="351605.Gura_3473"/>
<reference evidence="2 3" key="1">
    <citation type="submission" date="2007-05" db="EMBL/GenBank/DDBJ databases">
        <title>Complete sequence of Geobacter uraniireducens Rf4.</title>
        <authorList>
            <consortium name="US DOE Joint Genome Institute"/>
            <person name="Copeland A."/>
            <person name="Lucas S."/>
            <person name="Lapidus A."/>
            <person name="Barry K."/>
            <person name="Detter J.C."/>
            <person name="Glavina del Rio T."/>
            <person name="Hammon N."/>
            <person name="Israni S."/>
            <person name="Dalin E."/>
            <person name="Tice H."/>
            <person name="Pitluck S."/>
            <person name="Chertkov O."/>
            <person name="Brettin T."/>
            <person name="Bruce D."/>
            <person name="Han C."/>
            <person name="Schmutz J."/>
            <person name="Larimer F."/>
            <person name="Land M."/>
            <person name="Hauser L."/>
            <person name="Kyrpides N."/>
            <person name="Mikhailova N."/>
            <person name="Shelobolina E."/>
            <person name="Aklujkar M."/>
            <person name="Lovley D."/>
            <person name="Richardson P."/>
        </authorList>
    </citation>
    <scope>NUCLEOTIDE SEQUENCE [LARGE SCALE GENOMIC DNA]</scope>
    <source>
        <strain evidence="2 3">Rf4</strain>
    </source>
</reference>
<evidence type="ECO:0000259" key="1">
    <source>
        <dbReference type="Pfam" id="PF01471"/>
    </source>
</evidence>
<dbReference type="InterPro" id="IPR036366">
    <property type="entry name" value="PGBDSf"/>
</dbReference>
<feature type="domain" description="Peptidoglycan binding-like" evidence="1">
    <location>
        <begin position="131"/>
        <end position="167"/>
    </location>
</feature>
<dbReference type="KEGG" id="gur:Gura_3473"/>